<dbReference type="InterPro" id="IPR005337">
    <property type="entry name" value="RapZ-like"/>
</dbReference>
<evidence type="ECO:0000313" key="7">
    <source>
        <dbReference type="EMBL" id="BAX98039.1"/>
    </source>
</evidence>
<dbReference type="Pfam" id="PF03668">
    <property type="entry name" value="RapZ-like_N"/>
    <property type="match status" value="1"/>
</dbReference>
<dbReference type="PIRSF" id="PIRSF005052">
    <property type="entry name" value="P-loopkin"/>
    <property type="match status" value="1"/>
</dbReference>
<name>A0A1Z4EYJ8_9MYCO</name>
<dbReference type="AlphaFoldDB" id="A0A1Z4EYJ8"/>
<dbReference type="InterPro" id="IPR053930">
    <property type="entry name" value="RapZ-like_N"/>
</dbReference>
<evidence type="ECO:0000256" key="4">
    <source>
        <dbReference type="HAMAP-Rule" id="MF_00636"/>
    </source>
</evidence>
<dbReference type="NCBIfam" id="NF003828">
    <property type="entry name" value="PRK05416.1"/>
    <property type="match status" value="1"/>
</dbReference>
<keyword evidence="1 4" id="KW-0547">Nucleotide-binding</keyword>
<dbReference type="PANTHER" id="PTHR30448">
    <property type="entry name" value="RNASE ADAPTER PROTEIN RAPZ"/>
    <property type="match status" value="1"/>
</dbReference>
<dbReference type="HAMAP" id="MF_00636">
    <property type="entry name" value="RapZ_like"/>
    <property type="match status" value="1"/>
</dbReference>
<dbReference type="RefSeq" id="WP_096501906.1">
    <property type="nucleotide sequence ID" value="NZ_AP018165.1"/>
</dbReference>
<evidence type="ECO:0000256" key="2">
    <source>
        <dbReference type="ARBA" id="ARBA00022840"/>
    </source>
</evidence>
<dbReference type="Proteomes" id="UP000217954">
    <property type="component" value="Chromosome"/>
</dbReference>
<proteinExistence type="inferred from homology"/>
<dbReference type="Pfam" id="PF22740">
    <property type="entry name" value="PapZ_C"/>
    <property type="match status" value="1"/>
</dbReference>
<evidence type="ECO:0000256" key="1">
    <source>
        <dbReference type="ARBA" id="ARBA00022741"/>
    </source>
</evidence>
<dbReference type="KEGG" id="mste:MSTE_02730"/>
<gene>
    <name evidence="7" type="ORF">MSTE_02730</name>
</gene>
<evidence type="ECO:0000313" key="8">
    <source>
        <dbReference type="Proteomes" id="UP000217954"/>
    </source>
</evidence>
<dbReference type="PANTHER" id="PTHR30448:SF0">
    <property type="entry name" value="RNASE ADAPTER PROTEIN RAPZ"/>
    <property type="match status" value="1"/>
</dbReference>
<dbReference type="OrthoDB" id="9784461at2"/>
<dbReference type="EMBL" id="AP018165">
    <property type="protein sequence ID" value="BAX98039.1"/>
    <property type="molecule type" value="Genomic_DNA"/>
</dbReference>
<evidence type="ECO:0000256" key="3">
    <source>
        <dbReference type="ARBA" id="ARBA00023134"/>
    </source>
</evidence>
<reference evidence="7 8" key="2">
    <citation type="journal article" date="2017" name="Int. J. Syst. Evol. Microbiol.">
        <title>Mycobacterium stephanolepidis sp. nov., a rapidly growing species related to Mycobacterium chelonae, isolated from marine teleost fish, Stephanolepis cirrhifer.</title>
        <authorList>
            <person name="Fukano H."/>
            <person name="Wada S."/>
            <person name="Kurata O."/>
            <person name="Katayama K."/>
            <person name="Fujiwara N."/>
            <person name="Hoshino Y."/>
        </authorList>
    </citation>
    <scope>NUCLEOTIDE SEQUENCE [LARGE SCALE GENOMIC DNA]</scope>
    <source>
        <strain evidence="7 8">NJB0901</strain>
    </source>
</reference>
<protein>
    <submittedName>
        <fullName evidence="7">Nucleotide-binding protein</fullName>
    </submittedName>
</protein>
<organism evidence="7 8">
    <name type="scientific">[Mycobacterium] stephanolepidis</name>
    <dbReference type="NCBI Taxonomy" id="1520670"/>
    <lineage>
        <taxon>Bacteria</taxon>
        <taxon>Bacillati</taxon>
        <taxon>Actinomycetota</taxon>
        <taxon>Actinomycetes</taxon>
        <taxon>Mycobacteriales</taxon>
        <taxon>Mycobacteriaceae</taxon>
        <taxon>Mycobacteroides</taxon>
    </lineage>
</organism>
<evidence type="ECO:0000259" key="6">
    <source>
        <dbReference type="Pfam" id="PF22740"/>
    </source>
</evidence>
<feature type="binding site" evidence="4">
    <location>
        <begin position="27"/>
        <end position="34"/>
    </location>
    <ligand>
        <name>ATP</name>
        <dbReference type="ChEBI" id="CHEBI:30616"/>
    </ligand>
</feature>
<dbReference type="SUPFAM" id="SSF52540">
    <property type="entry name" value="P-loop containing nucleoside triphosphate hydrolases"/>
    <property type="match status" value="1"/>
</dbReference>
<sequence length="304" mass="32980">MESMTIDPPNLASGPTNADIDVVLVTGLSGAGRGTTAKVLEDLGWYVADNLPPELITRMVDLGLAAGSRITQLAVVMDVRSRGFTGDLESVRADLATRGISPRVLFLEASDESLVRRYEQNRRSHPLQGGQTLAEGIAAERTLLSPIRASADLVIDTSSLPVPALRAAIERAFSTETVAHLSVTVESFGFKYGLPMDADMVVDVRFLPNPHWVDELRPHTGQHPSVSRYVLSQPGADEFLDTYHRLLNLVIDGYRREGKRYMTIAVGCTGGKHRSVAIAEALAASFAPDEGLSVRVLHRDLGRE</sequence>
<keyword evidence="8" id="KW-1185">Reference proteome</keyword>
<feature type="domain" description="RapZ-like N-terminal" evidence="5">
    <location>
        <begin position="20"/>
        <end position="176"/>
    </location>
</feature>
<feature type="domain" description="RapZ C-terminal" evidence="6">
    <location>
        <begin position="182"/>
        <end position="301"/>
    </location>
</feature>
<keyword evidence="3 4" id="KW-0342">GTP-binding</keyword>
<reference evidence="8" key="1">
    <citation type="journal article" date="2017" name="Genome Announc.">
        <title>Complete Genome Sequence of Mycobacterium stephanolepidis.</title>
        <authorList>
            <person name="Fukano H."/>
            <person name="Yoshida M."/>
            <person name="Katayama Y."/>
            <person name="Omatsu T."/>
            <person name="Mizutani T."/>
            <person name="Kurata O."/>
            <person name="Wada S."/>
            <person name="Hoshino Y."/>
        </authorList>
    </citation>
    <scope>NUCLEOTIDE SEQUENCE [LARGE SCALE GENOMIC DNA]</scope>
    <source>
        <strain evidence="8">NJB0901</strain>
    </source>
</reference>
<dbReference type="InterPro" id="IPR027417">
    <property type="entry name" value="P-loop_NTPase"/>
</dbReference>
<accession>A0A1Z4EYJ8</accession>
<keyword evidence="2 4" id="KW-0067">ATP-binding</keyword>
<dbReference type="GO" id="GO:0005525">
    <property type="term" value="F:GTP binding"/>
    <property type="evidence" value="ECO:0007669"/>
    <property type="project" value="UniProtKB-UniRule"/>
</dbReference>
<dbReference type="GO" id="GO:0005524">
    <property type="term" value="F:ATP binding"/>
    <property type="evidence" value="ECO:0007669"/>
    <property type="project" value="UniProtKB-UniRule"/>
</dbReference>
<dbReference type="InterPro" id="IPR053931">
    <property type="entry name" value="RapZ_C"/>
</dbReference>
<evidence type="ECO:0000259" key="5">
    <source>
        <dbReference type="Pfam" id="PF03668"/>
    </source>
</evidence>
<feature type="binding site" evidence="4">
    <location>
        <begin position="78"/>
        <end position="81"/>
    </location>
    <ligand>
        <name>GTP</name>
        <dbReference type="ChEBI" id="CHEBI:37565"/>
    </ligand>
</feature>